<dbReference type="EMBL" id="CAJFCV020000006">
    <property type="protein sequence ID" value="CAG9129142.1"/>
    <property type="molecule type" value="Genomic_DNA"/>
</dbReference>
<gene>
    <name evidence="3" type="ORF">BXYJ_LOCUS13855</name>
</gene>
<dbReference type="GO" id="GO:0004252">
    <property type="term" value="F:serine-type endopeptidase activity"/>
    <property type="evidence" value="ECO:0007669"/>
    <property type="project" value="InterPro"/>
</dbReference>
<name>A0A7I8X5L1_BURXY</name>
<dbReference type="AlphaFoldDB" id="A0A7I8X5L1"/>
<dbReference type="Proteomes" id="UP000659654">
    <property type="component" value="Unassembled WGS sequence"/>
</dbReference>
<dbReference type="PROSITE" id="PS50240">
    <property type="entry name" value="TRYPSIN_DOM"/>
    <property type="match status" value="1"/>
</dbReference>
<evidence type="ECO:0000313" key="3">
    <source>
        <dbReference type="EMBL" id="CAD5233764.1"/>
    </source>
</evidence>
<dbReference type="EMBL" id="CAJFDI010000006">
    <property type="protein sequence ID" value="CAD5233764.1"/>
    <property type="molecule type" value="Genomic_DNA"/>
</dbReference>
<dbReference type="SMR" id="A0A7I8X5L1"/>
<dbReference type="Gene3D" id="2.40.10.10">
    <property type="entry name" value="Trypsin-like serine proteases"/>
    <property type="match status" value="1"/>
</dbReference>
<evidence type="ECO:0000259" key="2">
    <source>
        <dbReference type="PROSITE" id="PS50240"/>
    </source>
</evidence>
<dbReference type="Proteomes" id="UP000582659">
    <property type="component" value="Unassembled WGS sequence"/>
</dbReference>
<feature type="signal peptide" evidence="1">
    <location>
        <begin position="1"/>
        <end position="19"/>
    </location>
</feature>
<keyword evidence="4" id="KW-1185">Reference proteome</keyword>
<dbReference type="PRINTS" id="PR00722">
    <property type="entry name" value="CHYMOTRYPSIN"/>
</dbReference>
<dbReference type="PANTHER" id="PTHR24260:SF136">
    <property type="entry name" value="GH08193P-RELATED"/>
    <property type="match status" value="1"/>
</dbReference>
<dbReference type="PROSITE" id="PS00134">
    <property type="entry name" value="TRYPSIN_HIS"/>
    <property type="match status" value="1"/>
</dbReference>
<feature type="chain" id="PRO_5035412543" evidence="1">
    <location>
        <begin position="20"/>
        <end position="314"/>
    </location>
</feature>
<protein>
    <submittedName>
        <fullName evidence="3">(pine wood nematode) hypothetical protein</fullName>
    </submittedName>
</protein>
<dbReference type="OrthoDB" id="7754674at2759"/>
<dbReference type="SUPFAM" id="SSF50494">
    <property type="entry name" value="Trypsin-like serine proteases"/>
    <property type="match status" value="1"/>
</dbReference>
<dbReference type="InterPro" id="IPR001254">
    <property type="entry name" value="Trypsin_dom"/>
</dbReference>
<dbReference type="InterPro" id="IPR051333">
    <property type="entry name" value="CLIP_Serine_Protease"/>
</dbReference>
<comment type="caution">
    <text evidence="3">The sequence shown here is derived from an EMBL/GenBank/DDBJ whole genome shotgun (WGS) entry which is preliminary data.</text>
</comment>
<feature type="domain" description="Peptidase S1" evidence="2">
    <location>
        <begin position="62"/>
        <end position="283"/>
    </location>
</feature>
<sequence>MRSVVCWLSLALFIPSAAAKAKFVLSSSATQQIQRLSAAQNAQLQQICGRFERPKRKFKLMIDNGESADPGQFPWAVALAKTKRKSSAFCSATLISDRHIITAAHCFFSYSDLNLPCKGPSEKTLDEITVNLGGVCLRTSEACGETDVIRRKVKQFAVLDRFNRENCVKGDDLAIAELDEPVKFSPTLRPACLPSKNEPDLDHKDEYKIYSTGFGRVSAESLASRLYYFVTKIVSYFKPDILTTRSEDNKARICGGDSGGGVIARKGTGPYKVVGVHSFAMDCTPDADDRKYMSTLISKHSGQICKLTGICPKK</sequence>
<keyword evidence="1" id="KW-0732">Signal</keyword>
<evidence type="ECO:0000313" key="4">
    <source>
        <dbReference type="Proteomes" id="UP000659654"/>
    </source>
</evidence>
<evidence type="ECO:0000256" key="1">
    <source>
        <dbReference type="SAM" id="SignalP"/>
    </source>
</evidence>
<dbReference type="GO" id="GO:0006508">
    <property type="term" value="P:proteolysis"/>
    <property type="evidence" value="ECO:0007669"/>
    <property type="project" value="InterPro"/>
</dbReference>
<dbReference type="InterPro" id="IPR009003">
    <property type="entry name" value="Peptidase_S1_PA"/>
</dbReference>
<dbReference type="InterPro" id="IPR001314">
    <property type="entry name" value="Peptidase_S1A"/>
</dbReference>
<dbReference type="PANTHER" id="PTHR24260">
    <property type="match status" value="1"/>
</dbReference>
<dbReference type="InterPro" id="IPR043504">
    <property type="entry name" value="Peptidase_S1_PA_chymotrypsin"/>
</dbReference>
<reference evidence="3" key="1">
    <citation type="submission" date="2020-09" db="EMBL/GenBank/DDBJ databases">
        <authorList>
            <person name="Kikuchi T."/>
        </authorList>
    </citation>
    <scope>NUCLEOTIDE SEQUENCE</scope>
    <source>
        <strain evidence="3">Ka4C1</strain>
    </source>
</reference>
<accession>A0A7I8X5L1</accession>
<proteinExistence type="predicted"/>
<dbReference type="Pfam" id="PF00089">
    <property type="entry name" value="Trypsin"/>
    <property type="match status" value="1"/>
</dbReference>
<dbReference type="InterPro" id="IPR018114">
    <property type="entry name" value="TRYPSIN_HIS"/>
</dbReference>
<organism evidence="3 4">
    <name type="scientific">Bursaphelenchus xylophilus</name>
    <name type="common">Pinewood nematode worm</name>
    <name type="synonym">Aphelenchoides xylophilus</name>
    <dbReference type="NCBI Taxonomy" id="6326"/>
    <lineage>
        <taxon>Eukaryota</taxon>
        <taxon>Metazoa</taxon>
        <taxon>Ecdysozoa</taxon>
        <taxon>Nematoda</taxon>
        <taxon>Chromadorea</taxon>
        <taxon>Rhabditida</taxon>
        <taxon>Tylenchina</taxon>
        <taxon>Tylenchomorpha</taxon>
        <taxon>Aphelenchoidea</taxon>
        <taxon>Aphelenchoididae</taxon>
        <taxon>Bursaphelenchus</taxon>
    </lineage>
</organism>
<dbReference type="SMART" id="SM00020">
    <property type="entry name" value="Tryp_SPc"/>
    <property type="match status" value="1"/>
</dbReference>